<evidence type="ECO:0000256" key="7">
    <source>
        <dbReference type="ARBA" id="ARBA00022840"/>
    </source>
</evidence>
<dbReference type="SUPFAM" id="SSF52402">
    <property type="entry name" value="Adenine nucleotide alpha hydrolases-like"/>
    <property type="match status" value="1"/>
</dbReference>
<evidence type="ECO:0000256" key="3">
    <source>
        <dbReference type="ARBA" id="ARBA00012089"/>
    </source>
</evidence>
<accession>A0AAN7D632</accession>
<evidence type="ECO:0000259" key="13">
    <source>
        <dbReference type="Pfam" id="PF01902"/>
    </source>
</evidence>
<dbReference type="CDD" id="cd00448">
    <property type="entry name" value="YjgF_YER057c_UK114_family"/>
    <property type="match status" value="1"/>
</dbReference>
<evidence type="ECO:0000256" key="12">
    <source>
        <dbReference type="ARBA" id="ARBA00048108"/>
    </source>
</evidence>
<name>A0AAN7D632_9FUNG</name>
<keyword evidence="5" id="KW-0436">Ligase</keyword>
<evidence type="ECO:0000256" key="10">
    <source>
        <dbReference type="ARBA" id="ARBA00031552"/>
    </source>
</evidence>
<dbReference type="PANTHER" id="PTHR12196">
    <property type="entry name" value="DOMAIN OF UNKNOWN FUNCTION 71 DUF71 -CONTAINING PROTEIN"/>
    <property type="match status" value="1"/>
</dbReference>
<dbReference type="GO" id="GO:0005524">
    <property type="term" value="F:ATP binding"/>
    <property type="evidence" value="ECO:0007669"/>
    <property type="project" value="UniProtKB-KW"/>
</dbReference>
<dbReference type="EMBL" id="JASEJX010000030">
    <property type="protein sequence ID" value="KAK4511532.1"/>
    <property type="molecule type" value="Genomic_DNA"/>
</dbReference>
<reference evidence="14 15" key="1">
    <citation type="submission" date="2022-11" db="EMBL/GenBank/DDBJ databases">
        <title>Mucor velutinosus strain NIH1002 WGS.</title>
        <authorList>
            <person name="Subramanian P."/>
            <person name="Mullikin J.C."/>
            <person name="Segre J.A."/>
            <person name="Zelazny A.M."/>
        </authorList>
    </citation>
    <scope>NUCLEOTIDE SEQUENCE [LARGE SCALE GENOMIC DNA]</scope>
    <source>
        <strain evidence="14 15">NIH1002</strain>
    </source>
</reference>
<dbReference type="Pfam" id="PF01902">
    <property type="entry name" value="Diphthami_syn_2"/>
    <property type="match status" value="1"/>
</dbReference>
<keyword evidence="7" id="KW-0067">ATP-binding</keyword>
<gene>
    <name evidence="14" type="ORF">ATC70_012747</name>
</gene>
<dbReference type="InterPro" id="IPR002761">
    <property type="entry name" value="Diphthami_syn_dom"/>
</dbReference>
<evidence type="ECO:0000256" key="11">
    <source>
        <dbReference type="ARBA" id="ARBA00032849"/>
    </source>
</evidence>
<dbReference type="Gene3D" id="3.90.1490.10">
    <property type="entry name" value="putative n-type atp pyrophosphatase, domain 2"/>
    <property type="match status" value="1"/>
</dbReference>
<evidence type="ECO:0000256" key="1">
    <source>
        <dbReference type="ARBA" id="ARBA00005156"/>
    </source>
</evidence>
<keyword evidence="15" id="KW-1185">Reference proteome</keyword>
<dbReference type="InterPro" id="IPR030662">
    <property type="entry name" value="DPH6/MJ0570"/>
</dbReference>
<dbReference type="CDD" id="cd01994">
    <property type="entry name" value="AANH_PF0828-like"/>
    <property type="match status" value="1"/>
</dbReference>
<dbReference type="EC" id="6.3.1.14" evidence="3"/>
<dbReference type="GeneID" id="89956433"/>
<dbReference type="Pfam" id="PF01042">
    <property type="entry name" value="Ribonuc_L-PSP"/>
    <property type="match status" value="2"/>
</dbReference>
<dbReference type="Proteomes" id="UP001304243">
    <property type="component" value="Unassembled WGS sequence"/>
</dbReference>
<dbReference type="Gene3D" id="3.40.50.620">
    <property type="entry name" value="HUPs"/>
    <property type="match status" value="1"/>
</dbReference>
<dbReference type="GO" id="GO:0017183">
    <property type="term" value="P:protein histidyl modification to diphthamide"/>
    <property type="evidence" value="ECO:0007669"/>
    <property type="project" value="TreeGrafter"/>
</dbReference>
<keyword evidence="6" id="KW-0547">Nucleotide-binding</keyword>
<comment type="catalytic activity">
    <reaction evidence="12">
        <text>diphthine-[translation elongation factor 2] + NH4(+) + ATP = diphthamide-[translation elongation factor 2] + AMP + diphosphate + H(+)</text>
        <dbReference type="Rhea" id="RHEA:19753"/>
        <dbReference type="Rhea" id="RHEA-COMP:10172"/>
        <dbReference type="Rhea" id="RHEA-COMP:10174"/>
        <dbReference type="ChEBI" id="CHEBI:15378"/>
        <dbReference type="ChEBI" id="CHEBI:16692"/>
        <dbReference type="ChEBI" id="CHEBI:28938"/>
        <dbReference type="ChEBI" id="CHEBI:30616"/>
        <dbReference type="ChEBI" id="CHEBI:33019"/>
        <dbReference type="ChEBI" id="CHEBI:82696"/>
        <dbReference type="ChEBI" id="CHEBI:456215"/>
        <dbReference type="EC" id="6.3.1.14"/>
    </reaction>
</comment>
<comment type="similarity">
    <text evidence="2">Belongs to the Diphthine--ammonia ligase family.</text>
</comment>
<dbReference type="InterPro" id="IPR006175">
    <property type="entry name" value="YjgF/YER057c/UK114"/>
</dbReference>
<dbReference type="InterPro" id="IPR035959">
    <property type="entry name" value="RutC-like_sf"/>
</dbReference>
<proteinExistence type="inferred from homology"/>
<dbReference type="Gene3D" id="3.30.1330.40">
    <property type="entry name" value="RutC-like"/>
    <property type="match status" value="2"/>
</dbReference>
<dbReference type="InterPro" id="IPR014729">
    <property type="entry name" value="Rossmann-like_a/b/a_fold"/>
</dbReference>
<dbReference type="RefSeq" id="XP_064678198.1">
    <property type="nucleotide sequence ID" value="XM_064831918.1"/>
</dbReference>
<protein>
    <recommendedName>
        <fullName evidence="4">Diphthine--ammonia ligase</fullName>
        <ecNumber evidence="3">6.3.1.14</ecNumber>
    </recommendedName>
    <alternativeName>
        <fullName evidence="9">ATP-binding domain-containing protein 4</fullName>
    </alternativeName>
    <alternativeName>
        <fullName evidence="8">Diphthamide synthase</fullName>
    </alternativeName>
    <alternativeName>
        <fullName evidence="10">Diphthamide synthetase</fullName>
    </alternativeName>
    <alternativeName>
        <fullName evidence="11">Protein DPH6 homolog</fullName>
    </alternativeName>
</protein>
<evidence type="ECO:0000256" key="4">
    <source>
        <dbReference type="ARBA" id="ARBA00018426"/>
    </source>
</evidence>
<evidence type="ECO:0000256" key="8">
    <source>
        <dbReference type="ARBA" id="ARBA00029814"/>
    </source>
</evidence>
<evidence type="ECO:0000256" key="2">
    <source>
        <dbReference type="ARBA" id="ARBA00008496"/>
    </source>
</evidence>
<organism evidence="14 15">
    <name type="scientific">Mucor velutinosus</name>
    <dbReference type="NCBI Taxonomy" id="708070"/>
    <lineage>
        <taxon>Eukaryota</taxon>
        <taxon>Fungi</taxon>
        <taxon>Fungi incertae sedis</taxon>
        <taxon>Mucoromycota</taxon>
        <taxon>Mucoromycotina</taxon>
        <taxon>Mucoromycetes</taxon>
        <taxon>Mucorales</taxon>
        <taxon>Mucorineae</taxon>
        <taxon>Mucoraceae</taxon>
        <taxon>Mucor</taxon>
    </lineage>
</organism>
<evidence type="ECO:0000313" key="15">
    <source>
        <dbReference type="Proteomes" id="UP001304243"/>
    </source>
</evidence>
<dbReference type="PANTHER" id="PTHR12196:SF2">
    <property type="entry name" value="DIPHTHINE--AMMONIA LIGASE"/>
    <property type="match status" value="1"/>
</dbReference>
<evidence type="ECO:0000256" key="6">
    <source>
        <dbReference type="ARBA" id="ARBA00022741"/>
    </source>
</evidence>
<evidence type="ECO:0000256" key="5">
    <source>
        <dbReference type="ARBA" id="ARBA00022598"/>
    </source>
</evidence>
<comment type="pathway">
    <text evidence="1">Protein modification; peptidyl-diphthamide biosynthesis.</text>
</comment>
<dbReference type="FunFam" id="3.90.1490.10:FF:000001">
    <property type="entry name" value="Diphthine--ammonia ligase"/>
    <property type="match status" value="1"/>
</dbReference>
<dbReference type="CDD" id="cd06156">
    <property type="entry name" value="eu_AANH_C_2"/>
    <property type="match status" value="1"/>
</dbReference>
<dbReference type="SUPFAM" id="SSF55298">
    <property type="entry name" value="YjgF-like"/>
    <property type="match status" value="2"/>
</dbReference>
<dbReference type="AlphaFoldDB" id="A0AAN7D632"/>
<evidence type="ECO:0000313" key="14">
    <source>
        <dbReference type="EMBL" id="KAK4511532.1"/>
    </source>
</evidence>
<dbReference type="FunFam" id="3.40.50.620:FF:000069">
    <property type="entry name" value="diphthine--ammonia ligase"/>
    <property type="match status" value="1"/>
</dbReference>
<comment type="caution">
    <text evidence="14">The sequence shown here is derived from an EMBL/GenBank/DDBJ whole genome shotgun (WGS) entry which is preliminary data.</text>
</comment>
<dbReference type="NCBIfam" id="TIGR00290">
    <property type="entry name" value="MJ0570_dom"/>
    <property type="match status" value="1"/>
</dbReference>
<evidence type="ECO:0000256" key="9">
    <source>
        <dbReference type="ARBA" id="ARBA00031202"/>
    </source>
</evidence>
<dbReference type="GO" id="GO:0017178">
    <property type="term" value="F:diphthine-ammonia ligase activity"/>
    <property type="evidence" value="ECO:0007669"/>
    <property type="project" value="UniProtKB-EC"/>
</dbReference>
<sequence>MKIVALVSGGKDSCYNMMQCVANGHEITAIANLKPPRESGKDELDSFMYQTVGHDAIHLYSECMDVPLYRREIRGGSVLQAADYTVTADDETEDLYMLLKDVLNDHPDIKGISVGAILSNYQRVRVEHVCNRLGLTSFAYLWRRGQKELLYEMANAGVNAILIKVAAIGLKSTHLGKSIGQMYPYLCKMNDMYDLHICGEGGEYETFTVDCPLFKKKIVVEETETVVHSDDAFAQVAYLKFQKCRLEAKTAQEMDMSNIAIQDWKEWESYNEVVSAVDNARHTPLVKATSATTPIAVQPSTQSAAITHDHTPFFAISGTTAYDLDATVEYDSIEKETQACMEAVQTKLLDKGLAWKDVVTMNVFVTNMDDFGRINAVYKTFFDINPSPRALVGANLHGKAKLQIDLTAIKSIANVKRDTMHVQGISYWAPANIGPYSQSVVTQGHAFIAGQIGLVPNTLDLPAPRSFAQEAALSLRNLENIVSVLDLPLKTHTVLCYCFVSDPTYLPLAQAAWEAYIDTPPPTAYIAVPSLPRGAMVEWQVLLHAPLPTPFGQEEYDNTTDEEQDEETVRQMKALQVREDCFETSKVKDISCRVLCKSNITTIVAQLASDPSDLKDFVSSINEALKQAKKKWEQVLSIRALYNDSTHMTSIVCSSLLAANVLHHSKTVPPITSIPVNALGSVGNQTIVCVLHIL</sequence>
<feature type="domain" description="Diphthamide synthase" evidence="13">
    <location>
        <begin position="1"/>
        <end position="237"/>
    </location>
</feature>